<evidence type="ECO:0000256" key="1">
    <source>
        <dbReference type="ARBA" id="ARBA00004167"/>
    </source>
</evidence>
<dbReference type="EMBL" id="KC169834">
    <property type="protein sequence ID" value="AFX67106.1"/>
    <property type="molecule type" value="Genomic_DNA"/>
</dbReference>
<evidence type="ECO:0000256" key="5">
    <source>
        <dbReference type="ARBA" id="ARBA00023136"/>
    </source>
</evidence>
<evidence type="ECO:0000313" key="8">
    <source>
        <dbReference type="EMBL" id="AFX67106.1"/>
    </source>
</evidence>
<dbReference type="PANTHER" id="PTHR30093:SF44">
    <property type="entry name" value="TYPE II SECRETION SYSTEM CORE PROTEIN G"/>
    <property type="match status" value="1"/>
</dbReference>
<dbReference type="AlphaFoldDB" id="V5J1Q9"/>
<evidence type="ECO:0000256" key="3">
    <source>
        <dbReference type="ARBA" id="ARBA00022692"/>
    </source>
</evidence>
<evidence type="ECO:0000256" key="4">
    <source>
        <dbReference type="ARBA" id="ARBA00022989"/>
    </source>
</evidence>
<accession>V5J1Q9</accession>
<dbReference type="InterPro" id="IPR045584">
    <property type="entry name" value="Pilin-like"/>
</dbReference>
<reference evidence="8" key="1">
    <citation type="submission" date="2012-11" db="EMBL/GenBank/DDBJ databases">
        <title>Myxococcus type IV pilus involves in the social motility via a non-strain-specific pattern, but in a strain-specific pattern for self-recognition.</title>
        <authorList>
            <person name="Pan H.W."/>
            <person name="Zhou X.W."/>
            <person name="Li Y.Z."/>
        </authorList>
    </citation>
    <scope>NUCLEOTIDE SEQUENCE</scope>
    <source>
        <strain evidence="8">125B01</strain>
    </source>
</reference>
<gene>
    <name evidence="8" type="primary">pilA</name>
</gene>
<feature type="region of interest" description="Disordered" evidence="6">
    <location>
        <begin position="191"/>
        <end position="213"/>
    </location>
</feature>
<evidence type="ECO:0000256" key="2">
    <source>
        <dbReference type="ARBA" id="ARBA00022481"/>
    </source>
</evidence>
<keyword evidence="4 7" id="KW-1133">Transmembrane helix</keyword>
<dbReference type="PANTHER" id="PTHR30093">
    <property type="entry name" value="GENERAL SECRETION PATHWAY PROTEIN G"/>
    <property type="match status" value="1"/>
</dbReference>
<protein>
    <submittedName>
        <fullName evidence="8">Pilin</fullName>
    </submittedName>
</protein>
<dbReference type="Gene3D" id="3.30.700.10">
    <property type="entry name" value="Glycoprotein, Type 4 Pilin"/>
    <property type="match status" value="1"/>
</dbReference>
<dbReference type="InterPro" id="IPR012902">
    <property type="entry name" value="N_methyl_site"/>
</dbReference>
<dbReference type="PROSITE" id="PS00409">
    <property type="entry name" value="PROKAR_NTER_METHYL"/>
    <property type="match status" value="1"/>
</dbReference>
<keyword evidence="3 7" id="KW-0812">Transmembrane</keyword>
<evidence type="ECO:0000256" key="6">
    <source>
        <dbReference type="SAM" id="MobiDB-lite"/>
    </source>
</evidence>
<keyword evidence="2" id="KW-0488">Methylation</keyword>
<feature type="compositionally biased region" description="Polar residues" evidence="6">
    <location>
        <begin position="195"/>
        <end position="204"/>
    </location>
</feature>
<name>V5J1Q9_9BACT</name>
<feature type="transmembrane region" description="Helical" evidence="7">
    <location>
        <begin position="12"/>
        <end position="37"/>
    </location>
</feature>
<evidence type="ECO:0000256" key="7">
    <source>
        <dbReference type="SAM" id="Phobius"/>
    </source>
</evidence>
<keyword evidence="5 7" id="KW-0472">Membrane</keyword>
<dbReference type="SUPFAM" id="SSF54523">
    <property type="entry name" value="Pili subunits"/>
    <property type="match status" value="1"/>
</dbReference>
<dbReference type="Pfam" id="PF07963">
    <property type="entry name" value="N_methyl"/>
    <property type="match status" value="1"/>
</dbReference>
<sequence length="213" mass="22523">MRVSRFNPRNRGFTLIELLIVVAIIGILAAIAIPNFIKFQARSKQSEAKTNLKALYTAQKSFFSEKDRYSNFANEIGFSPERGNRYGYIISVGAGEAEVRNAAAVPAAGDGISSISYDAFRFGGTAAAPTFAVANYTAAGGGTWNGTTFGVQEECPNCNFLAGASGNADNEPGLDNWVIAGFEGEGALSPCSEDTAVSSGTPYNDRNDVSCDQ</sequence>
<dbReference type="NCBIfam" id="NF041775">
    <property type="entry name" value="typeIV_PilA_Myxo"/>
    <property type="match status" value="1"/>
</dbReference>
<dbReference type="Pfam" id="PF14245">
    <property type="entry name" value="Pilin_PilA"/>
    <property type="match status" value="1"/>
</dbReference>
<dbReference type="GO" id="GO:0016020">
    <property type="term" value="C:membrane"/>
    <property type="evidence" value="ECO:0007669"/>
    <property type="project" value="UniProtKB-SubCell"/>
</dbReference>
<dbReference type="NCBIfam" id="TIGR02532">
    <property type="entry name" value="IV_pilin_GFxxxE"/>
    <property type="match status" value="1"/>
</dbReference>
<dbReference type="InterPro" id="IPR028188">
    <property type="entry name" value="Pilin_PilA"/>
</dbReference>
<organism evidence="8">
    <name type="scientific">Myxococcus sp. 125B01</name>
    <dbReference type="NCBI Taxonomy" id="1260168"/>
    <lineage>
        <taxon>Bacteria</taxon>
        <taxon>Pseudomonadati</taxon>
        <taxon>Myxococcota</taxon>
        <taxon>Myxococcia</taxon>
        <taxon>Myxococcales</taxon>
        <taxon>Cystobacterineae</taxon>
        <taxon>Myxococcaceae</taxon>
        <taxon>Myxococcus</taxon>
    </lineage>
</organism>
<dbReference type="InterPro" id="IPR053672">
    <property type="entry name" value="Type_IV_major_pilin"/>
</dbReference>
<proteinExistence type="predicted"/>
<comment type="subcellular location">
    <subcellularLocation>
        <location evidence="1">Membrane</location>
        <topology evidence="1">Single-pass membrane protein</topology>
    </subcellularLocation>
</comment>